<gene>
    <name evidence="1" type="ORF">Aph01nite_34500</name>
</gene>
<comment type="caution">
    <text evidence="1">The sequence shown here is derived from an EMBL/GenBank/DDBJ whole genome shotgun (WGS) entry which is preliminary data.</text>
</comment>
<sequence length="183" mass="19643">MNAGPTPSRKSNDAKIAEQTVAAYELRLTGKSLREIGKELGLAPSTVSVRISDALRERVDPLVDHYRAMLLDRLDMYAVRAYKVMTSRHILVQQGKVIYDPSTGEPLIDSAPVLAAIDRLTRIAEAVAKLVGANAVIKADVTVTPVDPTDLALWRLVEDAKAKNAAEEARLRGEDPGASGGGS</sequence>
<reference evidence="1" key="1">
    <citation type="submission" date="2021-01" db="EMBL/GenBank/DDBJ databases">
        <title>Whole genome shotgun sequence of Acrocarpospora phusangensis NBRC 108782.</title>
        <authorList>
            <person name="Komaki H."/>
            <person name="Tamura T."/>
        </authorList>
    </citation>
    <scope>NUCLEOTIDE SEQUENCE</scope>
    <source>
        <strain evidence="1">NBRC 108782</strain>
    </source>
</reference>
<dbReference type="AlphaFoldDB" id="A0A919QD21"/>
<evidence type="ECO:0008006" key="3">
    <source>
        <dbReference type="Google" id="ProtNLM"/>
    </source>
</evidence>
<dbReference type="Proteomes" id="UP000640052">
    <property type="component" value="Unassembled WGS sequence"/>
</dbReference>
<keyword evidence="2" id="KW-1185">Reference proteome</keyword>
<name>A0A919QD21_9ACTN</name>
<evidence type="ECO:0000313" key="1">
    <source>
        <dbReference type="EMBL" id="GIH25140.1"/>
    </source>
</evidence>
<organism evidence="1 2">
    <name type="scientific">Acrocarpospora phusangensis</name>
    <dbReference type="NCBI Taxonomy" id="1070424"/>
    <lineage>
        <taxon>Bacteria</taxon>
        <taxon>Bacillati</taxon>
        <taxon>Actinomycetota</taxon>
        <taxon>Actinomycetes</taxon>
        <taxon>Streptosporangiales</taxon>
        <taxon>Streptosporangiaceae</taxon>
        <taxon>Acrocarpospora</taxon>
    </lineage>
</organism>
<dbReference type="RefSeq" id="WP_204041867.1">
    <property type="nucleotide sequence ID" value="NZ_BOOA01000025.1"/>
</dbReference>
<evidence type="ECO:0000313" key="2">
    <source>
        <dbReference type="Proteomes" id="UP000640052"/>
    </source>
</evidence>
<protein>
    <recommendedName>
        <fullName evidence="3">RNA polymerase sigma factor 70 region 4 type 2 domain-containing protein</fullName>
    </recommendedName>
</protein>
<proteinExistence type="predicted"/>
<accession>A0A919QD21</accession>
<dbReference type="EMBL" id="BOOA01000025">
    <property type="protein sequence ID" value="GIH25140.1"/>
    <property type="molecule type" value="Genomic_DNA"/>
</dbReference>